<dbReference type="EMBL" id="MTBO01000026">
    <property type="protein sequence ID" value="OSI15089.1"/>
    <property type="molecule type" value="Genomic_DNA"/>
</dbReference>
<dbReference type="Pfam" id="PF00378">
    <property type="entry name" value="ECH_1"/>
    <property type="match status" value="1"/>
</dbReference>
<organism evidence="1 2">
    <name type="scientific">Neisseria dentiae</name>
    <dbReference type="NCBI Taxonomy" id="194197"/>
    <lineage>
        <taxon>Bacteria</taxon>
        <taxon>Pseudomonadati</taxon>
        <taxon>Pseudomonadota</taxon>
        <taxon>Betaproteobacteria</taxon>
        <taxon>Neisseriales</taxon>
        <taxon>Neisseriaceae</taxon>
        <taxon>Neisseria</taxon>
    </lineage>
</organism>
<comment type="caution">
    <text evidence="1">The sequence shown here is derived from an EMBL/GenBank/DDBJ whole genome shotgun (WGS) entry which is preliminary data.</text>
</comment>
<reference evidence="2" key="1">
    <citation type="submission" date="2017-01" db="EMBL/GenBank/DDBJ databases">
        <authorList>
            <person name="Wolfgang W.J."/>
            <person name="Cole J."/>
            <person name="Wroblewski D."/>
            <person name="Mcginnis J."/>
            <person name="Musser K.A."/>
        </authorList>
    </citation>
    <scope>NUCLEOTIDE SEQUENCE [LARGE SCALE GENOMIC DNA]</scope>
    <source>
        <strain evidence="2">DSM 19151</strain>
    </source>
</reference>
<evidence type="ECO:0000313" key="1">
    <source>
        <dbReference type="EMBL" id="OSI15089.1"/>
    </source>
</evidence>
<dbReference type="Gene3D" id="6.20.390.30">
    <property type="match status" value="1"/>
</dbReference>
<dbReference type="OrthoDB" id="9802362at2"/>
<sequence>MAVKNKGKSMDKTYPHMQVAYDPQHKAAWVAMAAQPVPCFTQTLLHSLLAYFSDVRAEIDSGGREYRYIVGTSGVPGVYNLGGDLRLFAQAIVRRDRDTLMAYAADCIKVLYEVMTHLDRELTTINLVEGDALGGGFEGALAGNVLIAEKGARMGLPEVLFNLFPGMGAYSMLSRKAGGSVAEKMMMGGEIYTAEQLYEMGVVDILAEKGEGRQEVLRYIERAEKSPNSYRAMRRVKDYCNPVSYQELLDITTIWVDAALNLTERDLQVMSHLLHKQGNKFAG</sequence>
<dbReference type="InterPro" id="IPR029045">
    <property type="entry name" value="ClpP/crotonase-like_dom_sf"/>
</dbReference>
<dbReference type="PANTHER" id="PTHR11941">
    <property type="entry name" value="ENOYL-COA HYDRATASE-RELATED"/>
    <property type="match status" value="1"/>
</dbReference>
<dbReference type="PANTHER" id="PTHR11941:SF54">
    <property type="entry name" value="ENOYL-COA HYDRATASE, MITOCHONDRIAL"/>
    <property type="match status" value="1"/>
</dbReference>
<dbReference type="GO" id="GO:0003824">
    <property type="term" value="F:catalytic activity"/>
    <property type="evidence" value="ECO:0007669"/>
    <property type="project" value="UniProtKB-ARBA"/>
</dbReference>
<keyword evidence="2" id="KW-1185">Reference proteome</keyword>
<proteinExistence type="predicted"/>
<protein>
    <submittedName>
        <fullName evidence="1">Enoyl-CoA hydratase</fullName>
    </submittedName>
</protein>
<dbReference type="NCBIfam" id="NF006452">
    <property type="entry name" value="PRK08788.1"/>
    <property type="match status" value="1"/>
</dbReference>
<dbReference type="STRING" id="194197.BWD09_09220"/>
<dbReference type="CDD" id="cd06558">
    <property type="entry name" value="crotonase-like"/>
    <property type="match status" value="1"/>
</dbReference>
<dbReference type="SUPFAM" id="SSF52096">
    <property type="entry name" value="ClpP/crotonase"/>
    <property type="match status" value="1"/>
</dbReference>
<evidence type="ECO:0000313" key="2">
    <source>
        <dbReference type="Proteomes" id="UP000193118"/>
    </source>
</evidence>
<accession>A0A1X3D576</accession>
<name>A0A1X3D576_9NEIS</name>
<dbReference type="GO" id="GO:0006635">
    <property type="term" value="P:fatty acid beta-oxidation"/>
    <property type="evidence" value="ECO:0007669"/>
    <property type="project" value="TreeGrafter"/>
</dbReference>
<dbReference type="AlphaFoldDB" id="A0A1X3D576"/>
<dbReference type="InterPro" id="IPR001753">
    <property type="entry name" value="Enoyl-CoA_hydra/iso"/>
</dbReference>
<dbReference type="Proteomes" id="UP000193118">
    <property type="component" value="Unassembled WGS sequence"/>
</dbReference>
<dbReference type="Gene3D" id="3.90.226.10">
    <property type="entry name" value="2-enoyl-CoA Hydratase, Chain A, domain 1"/>
    <property type="match status" value="1"/>
</dbReference>
<gene>
    <name evidence="1" type="ORF">BWD09_09220</name>
</gene>